<organism evidence="1 2">
    <name type="scientific">Mucilaginibacter mali</name>
    <dbReference type="NCBI Taxonomy" id="2740462"/>
    <lineage>
        <taxon>Bacteria</taxon>
        <taxon>Pseudomonadati</taxon>
        <taxon>Bacteroidota</taxon>
        <taxon>Sphingobacteriia</taxon>
        <taxon>Sphingobacteriales</taxon>
        <taxon>Sphingobacteriaceae</taxon>
        <taxon>Mucilaginibacter</taxon>
    </lineage>
</organism>
<dbReference type="Proteomes" id="UP000505355">
    <property type="component" value="Chromosome"/>
</dbReference>
<keyword evidence="2" id="KW-1185">Reference proteome</keyword>
<evidence type="ECO:0000313" key="2">
    <source>
        <dbReference type="Proteomes" id="UP000505355"/>
    </source>
</evidence>
<dbReference type="KEGG" id="mmab:HQ865_22260"/>
<proteinExistence type="predicted"/>
<dbReference type="EMBL" id="CP054139">
    <property type="protein sequence ID" value="QKJ32367.1"/>
    <property type="molecule type" value="Genomic_DNA"/>
</dbReference>
<sequence length="79" mass="9430">MDLQAEKIELMKQLLETNSREVIERLKLVFGEKEHDFYDDLPLYVKESLERGLKDVENGRVRDHELVMHDIKVKYGIKD</sequence>
<dbReference type="AlphaFoldDB" id="A0A7D4Q6G1"/>
<name>A0A7D4Q6G1_9SPHI</name>
<protein>
    <submittedName>
        <fullName evidence="1">Uncharacterized protein</fullName>
    </submittedName>
</protein>
<evidence type="ECO:0000313" key="1">
    <source>
        <dbReference type="EMBL" id="QKJ32367.1"/>
    </source>
</evidence>
<dbReference type="RefSeq" id="WP_173417017.1">
    <property type="nucleotide sequence ID" value="NZ_CP054139.1"/>
</dbReference>
<gene>
    <name evidence="1" type="ORF">HQ865_22260</name>
</gene>
<reference evidence="1 2" key="1">
    <citation type="submission" date="2020-05" db="EMBL/GenBank/DDBJ databases">
        <title>Mucilaginibacter mali sp. nov.</title>
        <authorList>
            <person name="Kim H.S."/>
            <person name="Lee K.C."/>
            <person name="Suh M.K."/>
            <person name="Kim J.-S."/>
            <person name="Han K.-I."/>
            <person name="Eom M.K."/>
            <person name="Shin Y.K."/>
            <person name="Lee J.-S."/>
        </authorList>
    </citation>
    <scope>NUCLEOTIDE SEQUENCE [LARGE SCALE GENOMIC DNA]</scope>
    <source>
        <strain evidence="1 2">G2-14</strain>
    </source>
</reference>
<accession>A0A7D4Q6G1</accession>